<dbReference type="NCBIfam" id="NF033542">
    <property type="entry name" value="transpos_IS110"/>
    <property type="match status" value="1"/>
</dbReference>
<name>A0A1I0GLP3_9PROT</name>
<organism evidence="2 3">
    <name type="scientific">Nitrosomonas marina</name>
    <dbReference type="NCBI Taxonomy" id="917"/>
    <lineage>
        <taxon>Bacteria</taxon>
        <taxon>Pseudomonadati</taxon>
        <taxon>Pseudomonadota</taxon>
        <taxon>Betaproteobacteria</taxon>
        <taxon>Nitrosomonadales</taxon>
        <taxon>Nitrosomonadaceae</taxon>
        <taxon>Nitrosomonas</taxon>
    </lineage>
</organism>
<dbReference type="Pfam" id="PF02371">
    <property type="entry name" value="Transposase_20"/>
    <property type="match status" value="1"/>
</dbReference>
<evidence type="ECO:0000313" key="2">
    <source>
        <dbReference type="EMBL" id="SET71860.1"/>
    </source>
</evidence>
<dbReference type="OrthoDB" id="5289737at2"/>
<evidence type="ECO:0000313" key="3">
    <source>
        <dbReference type="Proteomes" id="UP000199345"/>
    </source>
</evidence>
<dbReference type="GO" id="GO:0003677">
    <property type="term" value="F:DNA binding"/>
    <property type="evidence" value="ECO:0007669"/>
    <property type="project" value="InterPro"/>
</dbReference>
<dbReference type="PANTHER" id="PTHR33055">
    <property type="entry name" value="TRANSPOSASE FOR INSERTION SEQUENCE ELEMENT IS1111A"/>
    <property type="match status" value="1"/>
</dbReference>
<dbReference type="GO" id="GO:0006313">
    <property type="term" value="P:DNA transposition"/>
    <property type="evidence" value="ECO:0007669"/>
    <property type="project" value="InterPro"/>
</dbReference>
<dbReference type="AlphaFoldDB" id="A0A1I0GLP3"/>
<sequence length="234" mass="26146">NMRFVSVKTVDQQDMQAIHRIRSELVKQRTAKANQIRGLLSEYGIIIAQQIGKLRITLPEILEDAENGLTIQLRRLLRGLEEDLIQLDGRVHEMDKEIQRQGMENKAAQQLQQIPGIGPITATALVSAIGNGTQFRRGKDMAASLGLVPRQHSSGGKDRLLGISKRGNAYLRTLLIHGARAVLQATKNKDDPRSRWLKALSKRRNKNIAAVALANKNARIAWALLIKEQDYKLA</sequence>
<proteinExistence type="predicted"/>
<evidence type="ECO:0000259" key="1">
    <source>
        <dbReference type="Pfam" id="PF02371"/>
    </source>
</evidence>
<protein>
    <submittedName>
        <fullName evidence="2">Transposase IS116/IS110/IS902 family protein</fullName>
    </submittedName>
</protein>
<feature type="non-terminal residue" evidence="2">
    <location>
        <position position="1"/>
    </location>
</feature>
<dbReference type="Proteomes" id="UP000199345">
    <property type="component" value="Unassembled WGS sequence"/>
</dbReference>
<dbReference type="EMBL" id="FOIA01000091">
    <property type="protein sequence ID" value="SET71860.1"/>
    <property type="molecule type" value="Genomic_DNA"/>
</dbReference>
<dbReference type="InterPro" id="IPR003346">
    <property type="entry name" value="Transposase_20"/>
</dbReference>
<reference evidence="3" key="1">
    <citation type="submission" date="2016-10" db="EMBL/GenBank/DDBJ databases">
        <authorList>
            <person name="Varghese N."/>
            <person name="Submissions S."/>
        </authorList>
    </citation>
    <scope>NUCLEOTIDE SEQUENCE [LARGE SCALE GENOMIC DNA]</scope>
    <source>
        <strain evidence="3">Nm71</strain>
    </source>
</reference>
<keyword evidence="3" id="KW-1185">Reference proteome</keyword>
<dbReference type="RefSeq" id="WP_143058852.1">
    <property type="nucleotide sequence ID" value="NZ_FOIA01000091.1"/>
</dbReference>
<dbReference type="PANTHER" id="PTHR33055:SF3">
    <property type="entry name" value="PUTATIVE TRANSPOSASE FOR IS117-RELATED"/>
    <property type="match status" value="1"/>
</dbReference>
<gene>
    <name evidence="2" type="ORF">SAMN05216326_1912</name>
</gene>
<accession>A0A1I0GLP3</accession>
<dbReference type="InterPro" id="IPR047650">
    <property type="entry name" value="Transpos_IS110"/>
</dbReference>
<feature type="domain" description="Transposase IS116/IS110/IS902 C-terminal" evidence="1">
    <location>
        <begin position="109"/>
        <end position="186"/>
    </location>
</feature>
<dbReference type="GO" id="GO:0004803">
    <property type="term" value="F:transposase activity"/>
    <property type="evidence" value="ECO:0007669"/>
    <property type="project" value="InterPro"/>
</dbReference>